<evidence type="ECO:0000256" key="1">
    <source>
        <dbReference type="SAM" id="SignalP"/>
    </source>
</evidence>
<feature type="signal peptide" evidence="1">
    <location>
        <begin position="1"/>
        <end position="27"/>
    </location>
</feature>
<reference evidence="2" key="1">
    <citation type="journal article" date="2023" name="bioRxiv">
        <title>Scaffold-level genome assemblies of two parasitoid biocontrol wasps reveal the parthenogenesis mechanism and an associated novel virus.</title>
        <authorList>
            <person name="Inwood S."/>
            <person name="Skelly J."/>
            <person name="Guhlin J."/>
            <person name="Harrop T."/>
            <person name="Goldson S."/>
            <person name="Dearden P."/>
        </authorList>
    </citation>
    <scope>NUCLEOTIDE SEQUENCE</scope>
    <source>
        <strain evidence="2">Lincoln</strain>
        <tissue evidence="2">Whole body</tissue>
    </source>
</reference>
<evidence type="ECO:0000313" key="2">
    <source>
        <dbReference type="EMBL" id="KAK0174633.1"/>
    </source>
</evidence>
<gene>
    <name evidence="2" type="ORF">PV327_010388</name>
</gene>
<organism evidence="2 3">
    <name type="scientific">Microctonus hyperodae</name>
    <name type="common">Parasitoid wasp</name>
    <dbReference type="NCBI Taxonomy" id="165561"/>
    <lineage>
        <taxon>Eukaryota</taxon>
        <taxon>Metazoa</taxon>
        <taxon>Ecdysozoa</taxon>
        <taxon>Arthropoda</taxon>
        <taxon>Hexapoda</taxon>
        <taxon>Insecta</taxon>
        <taxon>Pterygota</taxon>
        <taxon>Neoptera</taxon>
        <taxon>Endopterygota</taxon>
        <taxon>Hymenoptera</taxon>
        <taxon>Apocrita</taxon>
        <taxon>Ichneumonoidea</taxon>
        <taxon>Braconidae</taxon>
        <taxon>Euphorinae</taxon>
        <taxon>Microctonus</taxon>
    </lineage>
</organism>
<sequence>MSGRTRLMIAMLLMILGLLLNTNFVVSKRREMIDWGEIIPPLRLSGHSHFGRQSDGDNDKDSLCPMIRAGQRIAQPWRNQLPMVPTSIPVMPYPSLPAGRPDCNDNGPNVFIKIILNRENQSFMNKIRRSTLVNNMDSSNGEIQNFPCV</sequence>
<accession>A0AA39FS19</accession>
<keyword evidence="3" id="KW-1185">Reference proteome</keyword>
<keyword evidence="1" id="KW-0732">Signal</keyword>
<proteinExistence type="predicted"/>
<dbReference type="AlphaFoldDB" id="A0AA39FS19"/>
<dbReference type="EMBL" id="JAQQBR010000006">
    <property type="protein sequence ID" value="KAK0174633.1"/>
    <property type="molecule type" value="Genomic_DNA"/>
</dbReference>
<name>A0AA39FS19_MICHY</name>
<feature type="chain" id="PRO_5041245655" evidence="1">
    <location>
        <begin position="28"/>
        <end position="149"/>
    </location>
</feature>
<protein>
    <submittedName>
        <fullName evidence="2">Uncharacterized protein</fullName>
    </submittedName>
</protein>
<comment type="caution">
    <text evidence="2">The sequence shown here is derived from an EMBL/GenBank/DDBJ whole genome shotgun (WGS) entry which is preliminary data.</text>
</comment>
<reference evidence="2" key="2">
    <citation type="submission" date="2023-03" db="EMBL/GenBank/DDBJ databases">
        <authorList>
            <person name="Inwood S.N."/>
            <person name="Skelly J.G."/>
            <person name="Guhlin J."/>
            <person name="Harrop T.W.R."/>
            <person name="Goldson S.G."/>
            <person name="Dearden P.K."/>
        </authorList>
    </citation>
    <scope>NUCLEOTIDE SEQUENCE</scope>
    <source>
        <strain evidence="2">Lincoln</strain>
        <tissue evidence="2">Whole body</tissue>
    </source>
</reference>
<evidence type="ECO:0000313" key="3">
    <source>
        <dbReference type="Proteomes" id="UP001168972"/>
    </source>
</evidence>
<dbReference type="Proteomes" id="UP001168972">
    <property type="component" value="Unassembled WGS sequence"/>
</dbReference>